<accession>A0A0H5C2G9</accession>
<evidence type="ECO:0000313" key="2">
    <source>
        <dbReference type="Proteomes" id="UP000038830"/>
    </source>
</evidence>
<sequence length="74" mass="8374">MHAPPCDFGFLSLFGQRNNEDNNEGKNTQAESSDVPWVEFERDKAITVEGDKLQDELITLPHDLTVELRTLAET</sequence>
<name>A0A0H5C2G9_CYBJN</name>
<reference evidence="2" key="1">
    <citation type="journal article" date="2015" name="J. Biotechnol.">
        <title>The structure of the Cyberlindnera jadinii genome and its relation to Candida utilis analyzed by the occurrence of single nucleotide polymorphisms.</title>
        <authorList>
            <person name="Rupp O."/>
            <person name="Brinkrolf K."/>
            <person name="Buerth C."/>
            <person name="Kunigo M."/>
            <person name="Schneider J."/>
            <person name="Jaenicke S."/>
            <person name="Goesmann A."/>
            <person name="Puehler A."/>
            <person name="Jaeger K.-E."/>
            <person name="Ernst J.F."/>
        </authorList>
    </citation>
    <scope>NUCLEOTIDE SEQUENCE [LARGE SCALE GENOMIC DNA]</scope>
    <source>
        <strain evidence="2">ATCC 18201 / CBS 1600 / BCRC 20928 / JCM 3617 / NBRC 0987 / NRRL Y-1542</strain>
    </source>
</reference>
<evidence type="ECO:0000313" key="1">
    <source>
        <dbReference type="EMBL" id="CEP22033.1"/>
    </source>
</evidence>
<proteinExistence type="predicted"/>
<protein>
    <submittedName>
        <fullName evidence="1">Uncharacterized protein</fullName>
    </submittedName>
</protein>
<dbReference type="AlphaFoldDB" id="A0A0H5C2G9"/>
<dbReference type="Proteomes" id="UP000038830">
    <property type="component" value="Unassembled WGS sequence"/>
</dbReference>
<organism evidence="1 2">
    <name type="scientific">Cyberlindnera jadinii (strain ATCC 18201 / CBS 1600 / BCRC 20928 / JCM 3617 / NBRC 0987 / NRRL Y-1542)</name>
    <name type="common">Torula yeast</name>
    <name type="synonym">Candida utilis</name>
    <dbReference type="NCBI Taxonomy" id="983966"/>
    <lineage>
        <taxon>Eukaryota</taxon>
        <taxon>Fungi</taxon>
        <taxon>Dikarya</taxon>
        <taxon>Ascomycota</taxon>
        <taxon>Saccharomycotina</taxon>
        <taxon>Saccharomycetes</taxon>
        <taxon>Phaffomycetales</taxon>
        <taxon>Phaffomycetaceae</taxon>
        <taxon>Cyberlindnera</taxon>
    </lineage>
</organism>
<dbReference type="EMBL" id="CDQK01000002">
    <property type="protein sequence ID" value="CEP22033.1"/>
    <property type="molecule type" value="Genomic_DNA"/>
</dbReference>
<gene>
    <name evidence="1" type="ORF">BN1211_2297</name>
</gene>